<evidence type="ECO:0000313" key="1">
    <source>
        <dbReference type="EMBL" id="MDR4127203.1"/>
    </source>
</evidence>
<dbReference type="EMBL" id="JAUZQE010000064">
    <property type="protein sequence ID" value="MDR4127203.1"/>
    <property type="molecule type" value="Genomic_DNA"/>
</dbReference>
<keyword evidence="2" id="KW-1185">Reference proteome</keyword>
<dbReference type="Proteomes" id="UP001232156">
    <property type="component" value="Unassembled WGS sequence"/>
</dbReference>
<feature type="non-terminal residue" evidence="1">
    <location>
        <position position="1"/>
    </location>
</feature>
<accession>A0ABU1D9V6</accession>
<organism evidence="1 2">
    <name type="scientific">Yanghanlia caeni</name>
    <dbReference type="NCBI Taxonomy" id="3064283"/>
    <lineage>
        <taxon>Bacteria</taxon>
        <taxon>Pseudomonadati</taxon>
        <taxon>Pseudomonadota</taxon>
        <taxon>Betaproteobacteria</taxon>
        <taxon>Burkholderiales</taxon>
        <taxon>Alcaligenaceae</taxon>
        <taxon>Yanghanlia</taxon>
    </lineage>
</organism>
<proteinExistence type="predicted"/>
<evidence type="ECO:0000313" key="2">
    <source>
        <dbReference type="Proteomes" id="UP001232156"/>
    </source>
</evidence>
<reference evidence="1 2" key="1">
    <citation type="submission" date="2023-08" db="EMBL/GenBank/DDBJ databases">
        <title>Alcaligenaceae gen. nov., a novel taxon isolated from the sludge of Yixing Pesticide Factory.</title>
        <authorList>
            <person name="Ruan L."/>
        </authorList>
    </citation>
    <scope>NUCLEOTIDE SEQUENCE [LARGE SCALE GENOMIC DNA]</scope>
    <source>
        <strain evidence="1 2">LG-2</strain>
    </source>
</reference>
<sequence length="75" mass="8658">RPLHLVELLNEKILLLNAPLLRGDYRVTSSTDTPLPWHNSYNHNLCKGGVFTQNMIVKARQHWVCALMKISTKDF</sequence>
<dbReference type="RefSeq" id="WP_347287734.1">
    <property type="nucleotide sequence ID" value="NZ_JAUZQE010000064.1"/>
</dbReference>
<name>A0ABU1D9V6_9BURK</name>
<gene>
    <name evidence="1" type="ORF">Q8947_14590</name>
</gene>
<comment type="caution">
    <text evidence="1">The sequence shown here is derived from an EMBL/GenBank/DDBJ whole genome shotgun (WGS) entry which is preliminary data.</text>
</comment>
<protein>
    <submittedName>
        <fullName evidence="1">Uncharacterized protein</fullName>
    </submittedName>
</protein>